<dbReference type="GeneID" id="106169026"/>
<dbReference type="InParanoid" id="A0A1S3J0I2"/>
<name>A0A1S3J0I2_LINAN</name>
<dbReference type="SUPFAM" id="SSF82671">
    <property type="entry name" value="SEA domain"/>
    <property type="match status" value="1"/>
</dbReference>
<dbReference type="Proteomes" id="UP000085678">
    <property type="component" value="Unplaced"/>
</dbReference>
<gene>
    <name evidence="4" type="primary">LOC106169026</name>
</gene>
<dbReference type="KEGG" id="lak:106169026"/>
<feature type="domain" description="SEA" evidence="2">
    <location>
        <begin position="157"/>
        <end position="275"/>
    </location>
</feature>
<keyword evidence="1" id="KW-0472">Membrane</keyword>
<keyword evidence="1" id="KW-1133">Transmembrane helix</keyword>
<protein>
    <submittedName>
        <fullName evidence="4">Uncharacterized protein LOC106169026 isoform X1</fullName>
    </submittedName>
</protein>
<proteinExistence type="predicted"/>
<accession>A0A1S3J0I2</accession>
<evidence type="ECO:0000313" key="3">
    <source>
        <dbReference type="Proteomes" id="UP000085678"/>
    </source>
</evidence>
<dbReference type="Gene3D" id="3.30.70.960">
    <property type="entry name" value="SEA domain"/>
    <property type="match status" value="1"/>
</dbReference>
<dbReference type="PROSITE" id="PS50024">
    <property type="entry name" value="SEA"/>
    <property type="match status" value="1"/>
</dbReference>
<dbReference type="RefSeq" id="XP_013403768.1">
    <property type="nucleotide sequence ID" value="XM_013548314.1"/>
</dbReference>
<organism evidence="3 4">
    <name type="scientific">Lingula anatina</name>
    <name type="common">Brachiopod</name>
    <name type="synonym">Lingula unguis</name>
    <dbReference type="NCBI Taxonomy" id="7574"/>
    <lineage>
        <taxon>Eukaryota</taxon>
        <taxon>Metazoa</taxon>
        <taxon>Spiralia</taxon>
        <taxon>Lophotrochozoa</taxon>
        <taxon>Brachiopoda</taxon>
        <taxon>Linguliformea</taxon>
        <taxon>Lingulata</taxon>
        <taxon>Lingulida</taxon>
        <taxon>Linguloidea</taxon>
        <taxon>Lingulidae</taxon>
        <taxon>Lingula</taxon>
    </lineage>
</organism>
<keyword evidence="3" id="KW-1185">Reference proteome</keyword>
<dbReference type="AlphaFoldDB" id="A0A1S3J0I2"/>
<feature type="transmembrane region" description="Helical" evidence="1">
    <location>
        <begin position="112"/>
        <end position="132"/>
    </location>
</feature>
<evidence type="ECO:0000313" key="4">
    <source>
        <dbReference type="RefSeq" id="XP_013403768.1"/>
    </source>
</evidence>
<evidence type="ECO:0000256" key="1">
    <source>
        <dbReference type="SAM" id="Phobius"/>
    </source>
</evidence>
<keyword evidence="1" id="KW-0812">Transmembrane</keyword>
<evidence type="ECO:0000259" key="2">
    <source>
        <dbReference type="PROSITE" id="PS50024"/>
    </source>
</evidence>
<dbReference type="InterPro" id="IPR036364">
    <property type="entry name" value="SEA_dom_sf"/>
</dbReference>
<sequence length="332" mass="37652">MIRMIYKNGQFDCSECAGEKWSGTYLPDRTQNMTDSRHFCGIIPKVHHKDVTLLRLQVKSGQLYNPVYEPDGMEGVDRRIGKHSGSFSLGPSKSQMRQSYKRPSRCQGNAHLVLMVIVLITVIMLVVGYGTYHIIKNAHNGVQDNPKSEKLQQTGEPRPRFKCSLHLLGVEYLLALHYGFTPAFKTLATRLENEVDNVIHSSFVDPVYAYSRTSSFKPVSLGTLAQLYLYFYPSPGDFVVTEGDMLTMLQTAFSENQLGSLKIETNDILVEGKSNDYLNIISLSKKYILIKSNDKIYIFANYVINFLQFMALHLLNLKIHSSLYVHTTNCLC</sequence>
<reference evidence="4" key="1">
    <citation type="submission" date="2025-08" db="UniProtKB">
        <authorList>
            <consortium name="RefSeq"/>
        </authorList>
    </citation>
    <scope>IDENTIFICATION</scope>
    <source>
        <tissue evidence="4">Gonads</tissue>
    </source>
</reference>
<dbReference type="InterPro" id="IPR000082">
    <property type="entry name" value="SEA_dom"/>
</dbReference>